<evidence type="ECO:0000313" key="2">
    <source>
        <dbReference type="EMBL" id="SAM07432.1"/>
    </source>
</evidence>
<dbReference type="InParanoid" id="A0A168RV29"/>
<protein>
    <submittedName>
        <fullName evidence="2">Uncharacterized protein</fullName>
    </submittedName>
</protein>
<gene>
    <name evidence="2" type="primary">ABSGL_13075.1 scaffold 13659</name>
</gene>
<evidence type="ECO:0000313" key="3">
    <source>
        <dbReference type="Proteomes" id="UP000078561"/>
    </source>
</evidence>
<dbReference type="Proteomes" id="UP000078561">
    <property type="component" value="Unassembled WGS sequence"/>
</dbReference>
<dbReference type="OrthoDB" id="2121319at2759"/>
<dbReference type="PANTHER" id="PTHR38120">
    <property type="entry name" value="EXPRESSED PROTEIN"/>
    <property type="match status" value="1"/>
</dbReference>
<organism evidence="2">
    <name type="scientific">Absidia glauca</name>
    <name type="common">Pin mould</name>
    <dbReference type="NCBI Taxonomy" id="4829"/>
    <lineage>
        <taxon>Eukaryota</taxon>
        <taxon>Fungi</taxon>
        <taxon>Fungi incertae sedis</taxon>
        <taxon>Mucoromycota</taxon>
        <taxon>Mucoromycotina</taxon>
        <taxon>Mucoromycetes</taxon>
        <taxon>Mucorales</taxon>
        <taxon>Cunninghamellaceae</taxon>
        <taxon>Absidia</taxon>
    </lineage>
</organism>
<accession>A0A168RV29</accession>
<keyword evidence="3" id="KW-1185">Reference proteome</keyword>
<proteinExistence type="predicted"/>
<dbReference type="STRING" id="4829.A0A168RV29"/>
<feature type="compositionally biased region" description="Low complexity" evidence="1">
    <location>
        <begin position="199"/>
        <end position="223"/>
    </location>
</feature>
<feature type="compositionally biased region" description="Polar residues" evidence="1">
    <location>
        <begin position="173"/>
        <end position="184"/>
    </location>
</feature>
<sequence>MHLAKFQAQERLLKSLTAEFEIQKRRHLESMQEQDERMASITTELESVKSLNHTLMEDNEGYQMLLTEKTMSGEFLKKVEQEESMSLATEMKRLSFVNDSSVLQDLTNENKMLKESNKALSLYMNKILLKIVGNHDLVDVLNIDADDTAELKKPPPTPPCPPASQPRARRSTISTCRNSNNQEKGWTKALKRMTVMGWSGSSHNNASNVSSSSSADNATSNKSSSAFKIAYRRNAEDGDLSSSALVE</sequence>
<name>A0A168RV29_ABSGL</name>
<dbReference type="PANTHER" id="PTHR38120:SF1">
    <property type="entry name" value="M PROTEIN, SEROTYPE 2.1"/>
    <property type="match status" value="1"/>
</dbReference>
<dbReference type="EMBL" id="LT554760">
    <property type="protein sequence ID" value="SAM07432.1"/>
    <property type="molecule type" value="Genomic_DNA"/>
</dbReference>
<evidence type="ECO:0000256" key="1">
    <source>
        <dbReference type="SAM" id="MobiDB-lite"/>
    </source>
</evidence>
<feature type="region of interest" description="Disordered" evidence="1">
    <location>
        <begin position="149"/>
        <end position="185"/>
    </location>
</feature>
<feature type="compositionally biased region" description="Pro residues" evidence="1">
    <location>
        <begin position="154"/>
        <end position="164"/>
    </location>
</feature>
<reference evidence="2" key="1">
    <citation type="submission" date="2016-04" db="EMBL/GenBank/DDBJ databases">
        <authorList>
            <person name="Evans L.H."/>
            <person name="Alamgir A."/>
            <person name="Owens N."/>
            <person name="Weber N.D."/>
            <person name="Virtaneva K."/>
            <person name="Barbian K."/>
            <person name="Babar A."/>
            <person name="Rosenke K."/>
        </authorList>
    </citation>
    <scope>NUCLEOTIDE SEQUENCE [LARGE SCALE GENOMIC DNA]</scope>
    <source>
        <strain evidence="2">CBS 101.48</strain>
    </source>
</reference>
<feature type="region of interest" description="Disordered" evidence="1">
    <location>
        <begin position="197"/>
        <end position="223"/>
    </location>
</feature>
<dbReference type="AlphaFoldDB" id="A0A168RV29"/>